<accession>A0A9W6R427</accession>
<dbReference type="RefSeq" id="WP_027944939.1">
    <property type="nucleotide sequence ID" value="NZ_BSTI01000010.1"/>
</dbReference>
<comment type="caution">
    <text evidence="2">The sequence shown here is derived from an EMBL/GenBank/DDBJ whole genome shotgun (WGS) entry which is preliminary data.</text>
</comment>
<protein>
    <submittedName>
        <fullName evidence="2">Uncharacterized protein</fullName>
    </submittedName>
</protein>
<evidence type="ECO:0000313" key="2">
    <source>
        <dbReference type="EMBL" id="GLY67980.1"/>
    </source>
</evidence>
<dbReference type="AlphaFoldDB" id="A0A9W6R427"/>
<dbReference type="Proteomes" id="UP001165136">
    <property type="component" value="Unassembled WGS sequence"/>
</dbReference>
<feature type="region of interest" description="Disordered" evidence="1">
    <location>
        <begin position="44"/>
        <end position="67"/>
    </location>
</feature>
<dbReference type="EMBL" id="BSTI01000010">
    <property type="protein sequence ID" value="GLY67980.1"/>
    <property type="molecule type" value="Genomic_DNA"/>
</dbReference>
<organism evidence="2 3">
    <name type="scientific">Amycolatopsis taiwanensis</name>
    <dbReference type="NCBI Taxonomy" id="342230"/>
    <lineage>
        <taxon>Bacteria</taxon>
        <taxon>Bacillati</taxon>
        <taxon>Actinomycetota</taxon>
        <taxon>Actinomycetes</taxon>
        <taxon>Pseudonocardiales</taxon>
        <taxon>Pseudonocardiaceae</taxon>
        <taxon>Amycolatopsis</taxon>
    </lineage>
</organism>
<proteinExistence type="predicted"/>
<reference evidence="2" key="1">
    <citation type="submission" date="2023-03" db="EMBL/GenBank/DDBJ databases">
        <title>Amycolatopsis taiwanensis NBRC 103393.</title>
        <authorList>
            <person name="Ichikawa N."/>
            <person name="Sato H."/>
            <person name="Tonouchi N."/>
        </authorList>
    </citation>
    <scope>NUCLEOTIDE SEQUENCE</scope>
    <source>
        <strain evidence="2">NBRC 103393</strain>
    </source>
</reference>
<sequence>MFVIRENWRVIGGTLAALAASAPGSLTLTAVGTIQGKQQYSRLTMTSPGLDPESDTVVKDQPTGGAE</sequence>
<name>A0A9W6R427_9PSEU</name>
<gene>
    <name evidence="2" type="ORF">Atai01_45990</name>
</gene>
<keyword evidence="3" id="KW-1185">Reference proteome</keyword>
<evidence type="ECO:0000256" key="1">
    <source>
        <dbReference type="SAM" id="MobiDB-lite"/>
    </source>
</evidence>
<evidence type="ECO:0000313" key="3">
    <source>
        <dbReference type="Proteomes" id="UP001165136"/>
    </source>
</evidence>